<dbReference type="Pfam" id="PF20311">
    <property type="entry name" value="DUF6607"/>
    <property type="match status" value="1"/>
</dbReference>
<gene>
    <name evidence="1" type="ORF">LV89_04992</name>
</gene>
<sequence>MKKTIWIALFLCLTIGVRGQKKEDITAIKGQCGCFDVKFSYAETFSPQKDYKFHERYITAGREYVFVDEETKDKMVLMHLLVIGDTMVIKHWREDWDYQNTNLLAYQKETEWKPLILKNEQVKGQWTQAVFEVNDMPRYTGSATWNHADGKHLWENITDAPLPRREYTKRSDYQVLKRFNRIHVTENGYLHEQDNDKIIRNGNEDKLLVQEKGLNNYVKIEESKCEIAKEWWQKQRPYWVDVRSVWGNILAKNQGLKINPKSTDGKMLWKEIDDLVKNFEKNKVADSNQRKVAINELIEKYLVK</sequence>
<reference evidence="1 2" key="1">
    <citation type="submission" date="2018-05" db="EMBL/GenBank/DDBJ databases">
        <title>Genomic Encyclopedia of Archaeal and Bacterial Type Strains, Phase II (KMG-II): from individual species to whole genera.</title>
        <authorList>
            <person name="Goeker M."/>
        </authorList>
    </citation>
    <scope>NUCLEOTIDE SEQUENCE [LARGE SCALE GENOMIC DNA]</scope>
    <source>
        <strain evidence="1 2">DSM 22214</strain>
    </source>
</reference>
<dbReference type="OrthoDB" id="8564954at2"/>
<organism evidence="1 2">
    <name type="scientific">Arcicella aurantiaca</name>
    <dbReference type="NCBI Taxonomy" id="591202"/>
    <lineage>
        <taxon>Bacteria</taxon>
        <taxon>Pseudomonadati</taxon>
        <taxon>Bacteroidota</taxon>
        <taxon>Cytophagia</taxon>
        <taxon>Cytophagales</taxon>
        <taxon>Flectobacillaceae</taxon>
        <taxon>Arcicella</taxon>
    </lineage>
</organism>
<proteinExistence type="predicted"/>
<dbReference type="AlphaFoldDB" id="A0A316DFW0"/>
<evidence type="ECO:0000313" key="2">
    <source>
        <dbReference type="Proteomes" id="UP000245489"/>
    </source>
</evidence>
<accession>A0A316DFW0</accession>
<keyword evidence="2" id="KW-1185">Reference proteome</keyword>
<comment type="caution">
    <text evidence="1">The sequence shown here is derived from an EMBL/GenBank/DDBJ whole genome shotgun (WGS) entry which is preliminary data.</text>
</comment>
<name>A0A316DFW0_9BACT</name>
<dbReference type="EMBL" id="QGGO01000060">
    <property type="protein sequence ID" value="PWK15054.1"/>
    <property type="molecule type" value="Genomic_DNA"/>
</dbReference>
<dbReference type="Proteomes" id="UP000245489">
    <property type="component" value="Unassembled WGS sequence"/>
</dbReference>
<protein>
    <submittedName>
        <fullName evidence="1">Uncharacterized protein</fullName>
    </submittedName>
</protein>
<evidence type="ECO:0000313" key="1">
    <source>
        <dbReference type="EMBL" id="PWK15054.1"/>
    </source>
</evidence>
<dbReference type="RefSeq" id="WP_109745670.1">
    <property type="nucleotide sequence ID" value="NZ_QGGO01000060.1"/>
</dbReference>
<dbReference type="InterPro" id="IPR046715">
    <property type="entry name" value="DUF6607"/>
</dbReference>